<comment type="caution">
    <text evidence="1">The sequence shown here is derived from an EMBL/GenBank/DDBJ whole genome shotgun (WGS) entry which is preliminary data.</text>
</comment>
<name>A0A4Z2H2N3_9TELE</name>
<evidence type="ECO:0000313" key="1">
    <source>
        <dbReference type="EMBL" id="TNN59565.1"/>
    </source>
</evidence>
<organism evidence="1 2">
    <name type="scientific">Liparis tanakae</name>
    <name type="common">Tanaka's snailfish</name>
    <dbReference type="NCBI Taxonomy" id="230148"/>
    <lineage>
        <taxon>Eukaryota</taxon>
        <taxon>Metazoa</taxon>
        <taxon>Chordata</taxon>
        <taxon>Craniata</taxon>
        <taxon>Vertebrata</taxon>
        <taxon>Euteleostomi</taxon>
        <taxon>Actinopterygii</taxon>
        <taxon>Neopterygii</taxon>
        <taxon>Teleostei</taxon>
        <taxon>Neoteleostei</taxon>
        <taxon>Acanthomorphata</taxon>
        <taxon>Eupercaria</taxon>
        <taxon>Perciformes</taxon>
        <taxon>Cottioidei</taxon>
        <taxon>Cottales</taxon>
        <taxon>Liparidae</taxon>
        <taxon>Liparis</taxon>
    </lineage>
</organism>
<protein>
    <submittedName>
        <fullName evidence="1">Uncharacterized protein</fullName>
    </submittedName>
</protein>
<reference evidence="1 2" key="1">
    <citation type="submission" date="2019-03" db="EMBL/GenBank/DDBJ databases">
        <title>First draft genome of Liparis tanakae, snailfish: a comprehensive survey of snailfish specific genes.</title>
        <authorList>
            <person name="Kim W."/>
            <person name="Song I."/>
            <person name="Jeong J.-H."/>
            <person name="Kim D."/>
            <person name="Kim S."/>
            <person name="Ryu S."/>
            <person name="Song J.Y."/>
            <person name="Lee S.K."/>
        </authorList>
    </citation>
    <scope>NUCLEOTIDE SEQUENCE [LARGE SCALE GENOMIC DNA]</scope>
    <source>
        <tissue evidence="1">Muscle</tissue>
    </source>
</reference>
<proteinExistence type="predicted"/>
<accession>A0A4Z2H2N3</accession>
<dbReference type="AlphaFoldDB" id="A0A4Z2H2N3"/>
<keyword evidence="2" id="KW-1185">Reference proteome</keyword>
<dbReference type="Proteomes" id="UP000314294">
    <property type="component" value="Unassembled WGS sequence"/>
</dbReference>
<sequence>MLTDDQTAVFLVSKKGPWKGADTHWGSKGHRFNREATALTEHTALSSGRKDTTPLYLIRTTPMFAAVHLCTGQEVNVKVTVLASRTLYSPETESGGAAVAASNPL</sequence>
<dbReference type="EMBL" id="SRLO01000353">
    <property type="protein sequence ID" value="TNN59565.1"/>
    <property type="molecule type" value="Genomic_DNA"/>
</dbReference>
<gene>
    <name evidence="1" type="ORF">EYF80_030215</name>
</gene>
<evidence type="ECO:0000313" key="2">
    <source>
        <dbReference type="Proteomes" id="UP000314294"/>
    </source>
</evidence>